<keyword evidence="1 6" id="KW-0489">Methyltransferase</keyword>
<dbReference type="GO" id="GO:0008168">
    <property type="term" value="F:methyltransferase activity"/>
    <property type="evidence" value="ECO:0007669"/>
    <property type="project" value="UniProtKB-KW"/>
</dbReference>
<proteinExistence type="predicted"/>
<keyword evidence="2" id="KW-0808">Transferase</keyword>
<gene>
    <name evidence="6" type="ORF">GCM10009737_24100</name>
</gene>
<keyword evidence="7" id="KW-1185">Reference proteome</keyword>
<dbReference type="InterPro" id="IPR029063">
    <property type="entry name" value="SAM-dependent_MTases_sf"/>
</dbReference>
<dbReference type="SUPFAM" id="SSF53335">
    <property type="entry name" value="S-adenosyl-L-methionine-dependent methyltransferases"/>
    <property type="match status" value="1"/>
</dbReference>
<evidence type="ECO:0000256" key="4">
    <source>
        <dbReference type="SAM" id="MobiDB-lite"/>
    </source>
</evidence>
<protein>
    <submittedName>
        <fullName evidence="6">Class I SAM-dependent methyltransferase</fullName>
    </submittedName>
</protein>
<evidence type="ECO:0000256" key="3">
    <source>
        <dbReference type="ARBA" id="ARBA00022691"/>
    </source>
</evidence>
<dbReference type="GO" id="GO:0032259">
    <property type="term" value="P:methylation"/>
    <property type="evidence" value="ECO:0007669"/>
    <property type="project" value="UniProtKB-KW"/>
</dbReference>
<reference evidence="6 7" key="1">
    <citation type="journal article" date="2019" name="Int. J. Syst. Evol. Microbiol.">
        <title>The Global Catalogue of Microorganisms (GCM) 10K type strain sequencing project: providing services to taxonomists for standard genome sequencing and annotation.</title>
        <authorList>
            <consortium name="The Broad Institute Genomics Platform"/>
            <consortium name="The Broad Institute Genome Sequencing Center for Infectious Disease"/>
            <person name="Wu L."/>
            <person name="Ma J."/>
        </authorList>
    </citation>
    <scope>NUCLEOTIDE SEQUENCE [LARGE SCALE GENOMIC DNA]</scope>
    <source>
        <strain evidence="6 7">JCM 14046</strain>
    </source>
</reference>
<dbReference type="Pfam" id="PF08241">
    <property type="entry name" value="Methyltransf_11"/>
    <property type="match status" value="1"/>
</dbReference>
<evidence type="ECO:0000313" key="7">
    <source>
        <dbReference type="Proteomes" id="UP001501612"/>
    </source>
</evidence>
<dbReference type="RefSeq" id="WP_344007499.1">
    <property type="nucleotide sequence ID" value="NZ_BAAAMY010000005.1"/>
</dbReference>
<evidence type="ECO:0000256" key="1">
    <source>
        <dbReference type="ARBA" id="ARBA00022603"/>
    </source>
</evidence>
<name>A0ABN2PH59_9ACTN</name>
<evidence type="ECO:0000259" key="5">
    <source>
        <dbReference type="Pfam" id="PF08241"/>
    </source>
</evidence>
<dbReference type="PANTHER" id="PTHR43464:SF19">
    <property type="entry name" value="UBIQUINONE BIOSYNTHESIS O-METHYLTRANSFERASE, MITOCHONDRIAL"/>
    <property type="match status" value="1"/>
</dbReference>
<accession>A0ABN2PH59</accession>
<dbReference type="InterPro" id="IPR013216">
    <property type="entry name" value="Methyltransf_11"/>
</dbReference>
<sequence>MTPTPDHAAPSASVQDRVDAYWTARAPAYDDYQQRPERRELDRRAWAEVWGGALPPAPARVLDVGCGSGYVACLLADAGHDVVGVDSATGMVDRAREHAAAMAARTGRAPDFRVGDAVDPDLAPGSLDAVVGRYVLWTLRDAPAALAAWWRLLRPGGTLAMVDATWFPDGLAAAEGDAFRSAYDEQVAARMPLAAADAEQKAALVAAAGFVDVRSTRLETVWELDRTHGVAPGHTPTPQHLLTARRPLAG</sequence>
<dbReference type="CDD" id="cd02440">
    <property type="entry name" value="AdoMet_MTases"/>
    <property type="match status" value="1"/>
</dbReference>
<evidence type="ECO:0000256" key="2">
    <source>
        <dbReference type="ARBA" id="ARBA00022679"/>
    </source>
</evidence>
<comment type="caution">
    <text evidence="6">The sequence shown here is derived from an EMBL/GenBank/DDBJ whole genome shotgun (WGS) entry which is preliminary data.</text>
</comment>
<dbReference type="EMBL" id="BAAAMY010000005">
    <property type="protein sequence ID" value="GAA1921807.1"/>
    <property type="molecule type" value="Genomic_DNA"/>
</dbReference>
<evidence type="ECO:0000313" key="6">
    <source>
        <dbReference type="EMBL" id="GAA1921807.1"/>
    </source>
</evidence>
<dbReference type="PANTHER" id="PTHR43464">
    <property type="entry name" value="METHYLTRANSFERASE"/>
    <property type="match status" value="1"/>
</dbReference>
<dbReference type="Proteomes" id="UP001501612">
    <property type="component" value="Unassembled WGS sequence"/>
</dbReference>
<feature type="domain" description="Methyltransferase type 11" evidence="5">
    <location>
        <begin position="62"/>
        <end position="160"/>
    </location>
</feature>
<dbReference type="Gene3D" id="3.40.50.150">
    <property type="entry name" value="Vaccinia Virus protein VP39"/>
    <property type="match status" value="1"/>
</dbReference>
<feature type="region of interest" description="Disordered" evidence="4">
    <location>
        <begin position="229"/>
        <end position="250"/>
    </location>
</feature>
<keyword evidence="3" id="KW-0949">S-adenosyl-L-methionine</keyword>
<organism evidence="6 7">
    <name type="scientific">Nocardioides lentus</name>
    <dbReference type="NCBI Taxonomy" id="338077"/>
    <lineage>
        <taxon>Bacteria</taxon>
        <taxon>Bacillati</taxon>
        <taxon>Actinomycetota</taxon>
        <taxon>Actinomycetes</taxon>
        <taxon>Propionibacteriales</taxon>
        <taxon>Nocardioidaceae</taxon>
        <taxon>Nocardioides</taxon>
    </lineage>
</organism>